<comment type="similarity">
    <text evidence="2">Belongs to the X(+)/potassium ATPases subunit beta family.</text>
</comment>
<comment type="subcellular location">
    <subcellularLocation>
        <location evidence="1">Membrane</location>
        <topology evidence="1">Single-pass type II membrane protein</topology>
    </subcellularLocation>
</comment>
<proteinExistence type="inferred from homology"/>
<dbReference type="GO" id="GO:0006883">
    <property type="term" value="P:intracellular sodium ion homeostasis"/>
    <property type="evidence" value="ECO:0007669"/>
    <property type="project" value="TreeGrafter"/>
</dbReference>
<evidence type="ECO:0000256" key="5">
    <source>
        <dbReference type="ARBA" id="ARBA00022989"/>
    </source>
</evidence>
<dbReference type="Proteomes" id="UP000549394">
    <property type="component" value="Unassembled WGS sequence"/>
</dbReference>
<keyword evidence="4" id="KW-0735">Signal-anchor</keyword>
<dbReference type="AlphaFoldDB" id="A0A7I8VSY5"/>
<dbReference type="InterPro" id="IPR038702">
    <property type="entry name" value="Na/K_ATPase_sub_beta_sf"/>
</dbReference>
<keyword evidence="6" id="KW-0472">Membrane</keyword>
<accession>A0A7I8VSY5</accession>
<evidence type="ECO:0000256" key="1">
    <source>
        <dbReference type="ARBA" id="ARBA00004606"/>
    </source>
</evidence>
<dbReference type="Gene3D" id="2.60.40.1660">
    <property type="entry name" value="Na, k-atpase alpha subunit"/>
    <property type="match status" value="1"/>
</dbReference>
<keyword evidence="3" id="KW-0812">Transmembrane</keyword>
<dbReference type="OrthoDB" id="5912413at2759"/>
<dbReference type="PANTHER" id="PTHR11523">
    <property type="entry name" value="SODIUM/POTASSIUM-DEPENDENT ATPASE BETA SUBUNIT"/>
    <property type="match status" value="1"/>
</dbReference>
<dbReference type="InterPro" id="IPR000402">
    <property type="entry name" value="Na/K_ATPase_sub_beta"/>
</dbReference>
<evidence type="ECO:0000256" key="6">
    <source>
        <dbReference type="ARBA" id="ARBA00023136"/>
    </source>
</evidence>
<keyword evidence="5" id="KW-1133">Transmembrane helix</keyword>
<dbReference type="PANTHER" id="PTHR11523:SF28">
    <property type="entry name" value="NA_K-ATPASE BETA SUBUNIT ISOFORM 4-RELATED"/>
    <property type="match status" value="1"/>
</dbReference>
<protein>
    <submittedName>
        <fullName evidence="7">DgyrCDS7721</fullName>
    </submittedName>
</protein>
<dbReference type="Pfam" id="PF00287">
    <property type="entry name" value="Na_K-ATPase"/>
    <property type="match status" value="1"/>
</dbReference>
<reference evidence="7 8" key="1">
    <citation type="submission" date="2020-08" db="EMBL/GenBank/DDBJ databases">
        <authorList>
            <person name="Hejnol A."/>
        </authorList>
    </citation>
    <scope>NUCLEOTIDE SEQUENCE [LARGE SCALE GENOMIC DNA]</scope>
</reference>
<dbReference type="GO" id="GO:0005890">
    <property type="term" value="C:sodium:potassium-exchanging ATPase complex"/>
    <property type="evidence" value="ECO:0007669"/>
    <property type="project" value="InterPro"/>
</dbReference>
<evidence type="ECO:0000256" key="4">
    <source>
        <dbReference type="ARBA" id="ARBA00022968"/>
    </source>
</evidence>
<dbReference type="EMBL" id="CAJFCJ010000009">
    <property type="protein sequence ID" value="CAD5119076.1"/>
    <property type="molecule type" value="Genomic_DNA"/>
</dbReference>
<gene>
    <name evidence="7" type="ORF">DGYR_LOCUS7365</name>
</gene>
<keyword evidence="8" id="KW-1185">Reference proteome</keyword>
<dbReference type="GO" id="GO:0036376">
    <property type="term" value="P:sodium ion export across plasma membrane"/>
    <property type="evidence" value="ECO:0007669"/>
    <property type="project" value="TreeGrafter"/>
</dbReference>
<organism evidence="7 8">
    <name type="scientific">Dimorphilus gyrociliatus</name>
    <dbReference type="NCBI Taxonomy" id="2664684"/>
    <lineage>
        <taxon>Eukaryota</taxon>
        <taxon>Metazoa</taxon>
        <taxon>Spiralia</taxon>
        <taxon>Lophotrochozoa</taxon>
        <taxon>Annelida</taxon>
        <taxon>Polychaeta</taxon>
        <taxon>Polychaeta incertae sedis</taxon>
        <taxon>Dinophilidae</taxon>
        <taxon>Dimorphilus</taxon>
    </lineage>
</organism>
<evidence type="ECO:0000313" key="7">
    <source>
        <dbReference type="EMBL" id="CAD5119076.1"/>
    </source>
</evidence>
<dbReference type="GO" id="GO:0030007">
    <property type="term" value="P:intracellular potassium ion homeostasis"/>
    <property type="evidence" value="ECO:0007669"/>
    <property type="project" value="TreeGrafter"/>
</dbReference>
<name>A0A7I8VSY5_9ANNE</name>
<evidence type="ECO:0000256" key="3">
    <source>
        <dbReference type="ARBA" id="ARBA00022692"/>
    </source>
</evidence>
<evidence type="ECO:0000256" key="2">
    <source>
        <dbReference type="ARBA" id="ARBA00005876"/>
    </source>
</evidence>
<dbReference type="GO" id="GO:1990573">
    <property type="term" value="P:potassium ion import across plasma membrane"/>
    <property type="evidence" value="ECO:0007669"/>
    <property type="project" value="TreeGrafter"/>
</dbReference>
<sequence length="245" mass="28132">MTTPVPYEQAVNRELVTIDEIYPRLQNQSSALRESPGMGYRPLMDHESSLVRFIQGKPGTYKPHTDSVQAFLDQYEKPNQNSENVHECQDGPPPPGKVCYFNLDLLGNDCTWQNDYGFDEGKPCFVLKLNKIYGWIPQEHKSANEVPEPIRERFRPDHMPVYCEGEGPLDKENIGNVTYLPPEGFPLKYYPYLNQEGYRAPIVMVKFENITNGMVINVICRTYAKNIKHNRNDQLGSVLFSLLVD</sequence>
<dbReference type="GO" id="GO:0001671">
    <property type="term" value="F:ATPase activator activity"/>
    <property type="evidence" value="ECO:0007669"/>
    <property type="project" value="TreeGrafter"/>
</dbReference>
<evidence type="ECO:0000313" key="8">
    <source>
        <dbReference type="Proteomes" id="UP000549394"/>
    </source>
</evidence>
<comment type="caution">
    <text evidence="7">The sequence shown here is derived from an EMBL/GenBank/DDBJ whole genome shotgun (WGS) entry which is preliminary data.</text>
</comment>